<evidence type="ECO:0000313" key="2">
    <source>
        <dbReference type="Proteomes" id="UP000054018"/>
    </source>
</evidence>
<dbReference type="OrthoDB" id="10558332at2759"/>
<dbReference type="EMBL" id="KN834287">
    <property type="protein sequence ID" value="KIK11157.1"/>
    <property type="molecule type" value="Genomic_DNA"/>
</dbReference>
<reference evidence="1 2" key="1">
    <citation type="submission" date="2014-04" db="EMBL/GenBank/DDBJ databases">
        <authorList>
            <consortium name="DOE Joint Genome Institute"/>
            <person name="Kuo A."/>
            <person name="Kohler A."/>
            <person name="Costa M.D."/>
            <person name="Nagy L.G."/>
            <person name="Floudas D."/>
            <person name="Copeland A."/>
            <person name="Barry K.W."/>
            <person name="Cichocki N."/>
            <person name="Veneault-Fourrey C."/>
            <person name="LaButti K."/>
            <person name="Lindquist E.A."/>
            <person name="Lipzen A."/>
            <person name="Lundell T."/>
            <person name="Morin E."/>
            <person name="Murat C."/>
            <person name="Sun H."/>
            <person name="Tunlid A."/>
            <person name="Henrissat B."/>
            <person name="Grigoriev I.V."/>
            <person name="Hibbett D.S."/>
            <person name="Martin F."/>
            <person name="Nordberg H.P."/>
            <person name="Cantor M.N."/>
            <person name="Hua S.X."/>
        </authorList>
    </citation>
    <scope>NUCLEOTIDE SEQUENCE [LARGE SCALE GENOMIC DNA]</scope>
    <source>
        <strain evidence="1 2">441</strain>
    </source>
</reference>
<sequence length="119" mass="13026">MDGASLTEQVDTHLDLTTSESATVRPRIFRREYDDLSLRRESAKHSTGAGTYPCGEAEYSKILISVSTRTVDLATMYMVLMYILAKSTVTVVNFVALSPEAGVIDLTGGEDHDTGVYED</sequence>
<dbReference type="HOGENOM" id="CLU_2062407_0_0_1"/>
<gene>
    <name evidence="1" type="ORF">PISMIDRAFT_19763</name>
</gene>
<keyword evidence="2" id="KW-1185">Reference proteome</keyword>
<evidence type="ECO:0000313" key="1">
    <source>
        <dbReference type="EMBL" id="KIK11157.1"/>
    </source>
</evidence>
<dbReference type="AlphaFoldDB" id="A0A0C9YLF7"/>
<reference evidence="2" key="2">
    <citation type="submission" date="2015-01" db="EMBL/GenBank/DDBJ databases">
        <title>Evolutionary Origins and Diversification of the Mycorrhizal Mutualists.</title>
        <authorList>
            <consortium name="DOE Joint Genome Institute"/>
            <consortium name="Mycorrhizal Genomics Consortium"/>
            <person name="Kohler A."/>
            <person name="Kuo A."/>
            <person name="Nagy L.G."/>
            <person name="Floudas D."/>
            <person name="Copeland A."/>
            <person name="Barry K.W."/>
            <person name="Cichocki N."/>
            <person name="Veneault-Fourrey C."/>
            <person name="LaButti K."/>
            <person name="Lindquist E.A."/>
            <person name="Lipzen A."/>
            <person name="Lundell T."/>
            <person name="Morin E."/>
            <person name="Murat C."/>
            <person name="Riley R."/>
            <person name="Ohm R."/>
            <person name="Sun H."/>
            <person name="Tunlid A."/>
            <person name="Henrissat B."/>
            <person name="Grigoriev I.V."/>
            <person name="Hibbett D.S."/>
            <person name="Martin F."/>
        </authorList>
    </citation>
    <scope>NUCLEOTIDE SEQUENCE [LARGE SCALE GENOMIC DNA]</scope>
    <source>
        <strain evidence="2">441</strain>
    </source>
</reference>
<dbReference type="Proteomes" id="UP000054018">
    <property type="component" value="Unassembled WGS sequence"/>
</dbReference>
<protein>
    <submittedName>
        <fullName evidence="1">Uncharacterized protein</fullName>
    </submittedName>
</protein>
<organism evidence="1 2">
    <name type="scientific">Pisolithus microcarpus 441</name>
    <dbReference type="NCBI Taxonomy" id="765257"/>
    <lineage>
        <taxon>Eukaryota</taxon>
        <taxon>Fungi</taxon>
        <taxon>Dikarya</taxon>
        <taxon>Basidiomycota</taxon>
        <taxon>Agaricomycotina</taxon>
        <taxon>Agaricomycetes</taxon>
        <taxon>Agaricomycetidae</taxon>
        <taxon>Boletales</taxon>
        <taxon>Sclerodermatineae</taxon>
        <taxon>Pisolithaceae</taxon>
        <taxon>Pisolithus</taxon>
    </lineage>
</organism>
<name>A0A0C9YLF7_9AGAM</name>
<accession>A0A0C9YLF7</accession>
<proteinExistence type="predicted"/>